<dbReference type="InterPro" id="IPR018957">
    <property type="entry name" value="Znf_C3HC4_RING-type"/>
</dbReference>
<keyword evidence="1" id="KW-0479">Metal-binding</keyword>
<name>A0A8K0RCX1_9PLEO</name>
<reference evidence="7" key="1">
    <citation type="journal article" date="2021" name="Nat. Commun.">
        <title>Genetic determinants of endophytism in the Arabidopsis root mycobiome.</title>
        <authorList>
            <person name="Mesny F."/>
            <person name="Miyauchi S."/>
            <person name="Thiergart T."/>
            <person name="Pickel B."/>
            <person name="Atanasova L."/>
            <person name="Karlsson M."/>
            <person name="Huettel B."/>
            <person name="Barry K.W."/>
            <person name="Haridas S."/>
            <person name="Chen C."/>
            <person name="Bauer D."/>
            <person name="Andreopoulos W."/>
            <person name="Pangilinan J."/>
            <person name="LaButti K."/>
            <person name="Riley R."/>
            <person name="Lipzen A."/>
            <person name="Clum A."/>
            <person name="Drula E."/>
            <person name="Henrissat B."/>
            <person name="Kohler A."/>
            <person name="Grigoriev I.V."/>
            <person name="Martin F.M."/>
            <person name="Hacquard S."/>
        </authorList>
    </citation>
    <scope>NUCLEOTIDE SEQUENCE</scope>
    <source>
        <strain evidence="7">MPI-SDFR-AT-0120</strain>
    </source>
</reference>
<keyword evidence="2 4" id="KW-0863">Zinc-finger</keyword>
<dbReference type="Pfam" id="PF00097">
    <property type="entry name" value="zf-C3HC4"/>
    <property type="match status" value="1"/>
</dbReference>
<evidence type="ECO:0000256" key="3">
    <source>
        <dbReference type="ARBA" id="ARBA00022833"/>
    </source>
</evidence>
<feature type="region of interest" description="Disordered" evidence="5">
    <location>
        <begin position="126"/>
        <end position="279"/>
    </location>
</feature>
<evidence type="ECO:0000256" key="5">
    <source>
        <dbReference type="SAM" id="MobiDB-lite"/>
    </source>
</evidence>
<protein>
    <recommendedName>
        <fullName evidence="6">RING-type domain-containing protein</fullName>
    </recommendedName>
</protein>
<feature type="compositionally biased region" description="Basic and acidic residues" evidence="5">
    <location>
        <begin position="208"/>
        <end position="224"/>
    </location>
</feature>
<evidence type="ECO:0000256" key="2">
    <source>
        <dbReference type="ARBA" id="ARBA00022771"/>
    </source>
</evidence>
<dbReference type="SMART" id="SM00184">
    <property type="entry name" value="RING"/>
    <property type="match status" value="1"/>
</dbReference>
<feature type="compositionally biased region" description="Polar residues" evidence="5">
    <location>
        <begin position="196"/>
        <end position="207"/>
    </location>
</feature>
<dbReference type="InterPro" id="IPR013083">
    <property type="entry name" value="Znf_RING/FYVE/PHD"/>
</dbReference>
<evidence type="ECO:0000256" key="1">
    <source>
        <dbReference type="ARBA" id="ARBA00022723"/>
    </source>
</evidence>
<gene>
    <name evidence="7" type="ORF">FB567DRAFT_295137</name>
</gene>
<feature type="compositionally biased region" description="Polar residues" evidence="5">
    <location>
        <begin position="66"/>
        <end position="76"/>
    </location>
</feature>
<dbReference type="CDD" id="cd16448">
    <property type="entry name" value="RING-H2"/>
    <property type="match status" value="1"/>
</dbReference>
<evidence type="ECO:0000259" key="6">
    <source>
        <dbReference type="PROSITE" id="PS50089"/>
    </source>
</evidence>
<accession>A0A8K0RCX1</accession>
<proteinExistence type="predicted"/>
<feature type="domain" description="RING-type" evidence="6">
    <location>
        <begin position="328"/>
        <end position="383"/>
    </location>
</feature>
<dbReference type="SUPFAM" id="SSF57850">
    <property type="entry name" value="RING/U-box"/>
    <property type="match status" value="1"/>
</dbReference>
<dbReference type="OrthoDB" id="8062037at2759"/>
<feature type="region of interest" description="Disordered" evidence="5">
    <location>
        <begin position="1"/>
        <end position="34"/>
    </location>
</feature>
<dbReference type="AlphaFoldDB" id="A0A8K0RCX1"/>
<dbReference type="Proteomes" id="UP000813461">
    <property type="component" value="Unassembled WGS sequence"/>
</dbReference>
<dbReference type="PROSITE" id="PS50089">
    <property type="entry name" value="ZF_RING_2"/>
    <property type="match status" value="1"/>
</dbReference>
<keyword evidence="8" id="KW-1185">Reference proteome</keyword>
<dbReference type="GO" id="GO:0008270">
    <property type="term" value="F:zinc ion binding"/>
    <property type="evidence" value="ECO:0007669"/>
    <property type="project" value="UniProtKB-KW"/>
</dbReference>
<evidence type="ECO:0000313" key="8">
    <source>
        <dbReference type="Proteomes" id="UP000813461"/>
    </source>
</evidence>
<dbReference type="Gene3D" id="3.30.40.10">
    <property type="entry name" value="Zinc/RING finger domain, C3HC4 (zinc finger)"/>
    <property type="match status" value="1"/>
</dbReference>
<organism evidence="7 8">
    <name type="scientific">Paraphoma chrysanthemicola</name>
    <dbReference type="NCBI Taxonomy" id="798071"/>
    <lineage>
        <taxon>Eukaryota</taxon>
        <taxon>Fungi</taxon>
        <taxon>Dikarya</taxon>
        <taxon>Ascomycota</taxon>
        <taxon>Pezizomycotina</taxon>
        <taxon>Dothideomycetes</taxon>
        <taxon>Pleosporomycetidae</taxon>
        <taxon>Pleosporales</taxon>
        <taxon>Pleosporineae</taxon>
        <taxon>Phaeosphaeriaceae</taxon>
        <taxon>Paraphoma</taxon>
    </lineage>
</organism>
<keyword evidence="3" id="KW-0862">Zinc</keyword>
<evidence type="ECO:0000313" key="7">
    <source>
        <dbReference type="EMBL" id="KAH7090557.1"/>
    </source>
</evidence>
<dbReference type="InterPro" id="IPR001841">
    <property type="entry name" value="Znf_RING"/>
</dbReference>
<sequence length="421" mass="48078">MAETNLDGPVWNPSSVIHGAERSTPPYHHPPWDQTFQHQQYSNVRDRRYDAQPLQSPYGCPPVPSVHSQRPNQHRGNLQAYENYPPPSCPWGWQPSGRPRMMPSPYSGFSGEPMDLSGPADNVPLPNSQPGLRYFPPSLPQYSPAYDHPVPSSNPSAPFDRMQQYTGMTTHAPARNFGGPYQVPTQDRGSPPRPRQSYQHGRRPSQQEPHRYNNRSFDRSERHIALPPNPTDYRTDGVQVQPTSNRRDFDNFSQDPFRLRSSSDVEEAAARMPPSSRARRLPRNVRPREFFRAPIDPNVPTPQQIQTLKEKLPRHVLGEISVDASTACDICAKDYSSIRVQPSEDDEVAVELPCGHRFGEFCIFQWFDTCIRYKNKVTCPMCRKQLIEPLGYSGAFFDALNRGPGWRAFANELRRAEWDDM</sequence>
<dbReference type="EMBL" id="JAGMVJ010000005">
    <property type="protein sequence ID" value="KAH7090557.1"/>
    <property type="molecule type" value="Genomic_DNA"/>
</dbReference>
<evidence type="ECO:0000256" key="4">
    <source>
        <dbReference type="PROSITE-ProRule" id="PRU00175"/>
    </source>
</evidence>
<comment type="caution">
    <text evidence="7">The sequence shown here is derived from an EMBL/GenBank/DDBJ whole genome shotgun (WGS) entry which is preliminary data.</text>
</comment>
<feature type="region of interest" description="Disordered" evidence="5">
    <location>
        <begin position="51"/>
        <end position="81"/>
    </location>
</feature>